<dbReference type="Pfam" id="PF12550">
    <property type="entry name" value="GCR1_C"/>
    <property type="match status" value="1"/>
</dbReference>
<dbReference type="InParanoid" id="A0A066VLI3"/>
<feature type="domain" description="Transcription activator GCR1-like" evidence="2">
    <location>
        <begin position="338"/>
        <end position="418"/>
    </location>
</feature>
<protein>
    <recommendedName>
        <fullName evidence="2">Transcription activator GCR1-like domain-containing protein</fullName>
    </recommendedName>
</protein>
<feature type="region of interest" description="Disordered" evidence="1">
    <location>
        <begin position="88"/>
        <end position="140"/>
    </location>
</feature>
<reference evidence="3 4" key="1">
    <citation type="submission" date="2014-05" db="EMBL/GenBank/DDBJ databases">
        <title>Draft genome sequence of a rare smut relative, Tilletiaria anomala UBC 951.</title>
        <authorList>
            <consortium name="DOE Joint Genome Institute"/>
            <person name="Toome M."/>
            <person name="Kuo A."/>
            <person name="Henrissat B."/>
            <person name="Lipzen A."/>
            <person name="Tritt A."/>
            <person name="Yoshinaga Y."/>
            <person name="Zane M."/>
            <person name="Barry K."/>
            <person name="Grigoriev I.V."/>
            <person name="Spatafora J.W."/>
            <person name="Aimea M.C."/>
        </authorList>
    </citation>
    <scope>NUCLEOTIDE SEQUENCE [LARGE SCALE GENOMIC DNA]</scope>
    <source>
        <strain evidence="3 4">UBC 951</strain>
    </source>
</reference>
<proteinExistence type="predicted"/>
<dbReference type="GO" id="GO:0000981">
    <property type="term" value="F:DNA-binding transcription factor activity, RNA polymerase II-specific"/>
    <property type="evidence" value="ECO:0007669"/>
    <property type="project" value="TreeGrafter"/>
</dbReference>
<dbReference type="PANTHER" id="PTHR37784:SF2">
    <property type="entry name" value="HIGH-OSMOLARITY-INDUCED TRANSCRIPTION PROTEIN 1"/>
    <property type="match status" value="1"/>
</dbReference>
<accession>A0A066VLI3</accession>
<dbReference type="GO" id="GO:0000978">
    <property type="term" value="F:RNA polymerase II cis-regulatory region sequence-specific DNA binding"/>
    <property type="evidence" value="ECO:0007669"/>
    <property type="project" value="TreeGrafter"/>
</dbReference>
<feature type="compositionally biased region" description="Acidic residues" evidence="1">
    <location>
        <begin position="88"/>
        <end position="116"/>
    </location>
</feature>
<dbReference type="AlphaFoldDB" id="A0A066VLI3"/>
<evidence type="ECO:0000259" key="2">
    <source>
        <dbReference type="Pfam" id="PF12550"/>
    </source>
</evidence>
<dbReference type="InterPro" id="IPR022210">
    <property type="entry name" value="TF_GCR1-like"/>
</dbReference>
<dbReference type="HOGENOM" id="CLU_562817_0_0_1"/>
<dbReference type="GO" id="GO:0060963">
    <property type="term" value="P:positive regulation of ribosomal protein gene transcription by RNA polymerase II"/>
    <property type="evidence" value="ECO:0007669"/>
    <property type="project" value="TreeGrafter"/>
</dbReference>
<feature type="region of interest" description="Disordered" evidence="1">
    <location>
        <begin position="28"/>
        <end position="53"/>
    </location>
</feature>
<organism evidence="3 4">
    <name type="scientific">Tilletiaria anomala (strain ATCC 24038 / CBS 436.72 / UBC 951)</name>
    <dbReference type="NCBI Taxonomy" id="1037660"/>
    <lineage>
        <taxon>Eukaryota</taxon>
        <taxon>Fungi</taxon>
        <taxon>Dikarya</taxon>
        <taxon>Basidiomycota</taxon>
        <taxon>Ustilaginomycotina</taxon>
        <taxon>Exobasidiomycetes</taxon>
        <taxon>Georgefischeriales</taxon>
        <taxon>Tilletiariaceae</taxon>
        <taxon>Tilletiaria</taxon>
    </lineage>
</organism>
<feature type="region of interest" description="Disordered" evidence="1">
    <location>
        <begin position="260"/>
        <end position="279"/>
    </location>
</feature>
<dbReference type="Proteomes" id="UP000027361">
    <property type="component" value="Unassembled WGS sequence"/>
</dbReference>
<keyword evidence="4" id="KW-1185">Reference proteome</keyword>
<dbReference type="InterPro" id="IPR052146">
    <property type="entry name" value="HOT1"/>
</dbReference>
<dbReference type="EMBL" id="JMSN01000102">
    <property type="protein sequence ID" value="KDN39629.1"/>
    <property type="molecule type" value="Genomic_DNA"/>
</dbReference>
<dbReference type="RefSeq" id="XP_013241108.1">
    <property type="nucleotide sequence ID" value="XM_013385654.1"/>
</dbReference>
<comment type="caution">
    <text evidence="3">The sequence shown here is derived from an EMBL/GenBank/DDBJ whole genome shotgun (WGS) entry which is preliminary data.</text>
</comment>
<evidence type="ECO:0000256" key="1">
    <source>
        <dbReference type="SAM" id="MobiDB-lite"/>
    </source>
</evidence>
<dbReference type="GeneID" id="25266156"/>
<evidence type="ECO:0000313" key="4">
    <source>
        <dbReference type="Proteomes" id="UP000027361"/>
    </source>
</evidence>
<name>A0A066VLI3_TILAU</name>
<gene>
    <name evidence="3" type="ORF">K437DRAFT_270248</name>
</gene>
<evidence type="ECO:0000313" key="3">
    <source>
        <dbReference type="EMBL" id="KDN39629.1"/>
    </source>
</evidence>
<feature type="region of interest" description="Disordered" evidence="1">
    <location>
        <begin position="454"/>
        <end position="485"/>
    </location>
</feature>
<sequence>MADQAAAALLKLFSNLPDASSRLRELQHGLRQHRGLASHGSSSSPTPPSNNGEARLACLEDRMDALERQMSQLQQTCAEVIQALAVVDEDGDEEDQENEDEDEAGDDREEEQESDTDSLAKAAAHGPGAEYSDPDSLSASQPFTNLLAPLSRDRVAADKAQDGADRPCASATTMALTRDSAPQTLVNAFKTFVANRAASSAGAGAGAESLPVNLPLMQRGDQLSDAQRQLMLEFRQYLASNPVMLLSLAENVASGANRISARPRNSVKTKSQAPKRAGRQATIPIARPEQYVGLEHYDEKALYPIEEADERMVEHYGALQYPLPNPPRNFVPGDQLTYTLSRTTQNVVDLWKEWHFGLSQDQPSVIFLEAVFKTSWRWTVNARKQYSQRKVIIDEVHAVMKGKEWSLGNALRHLELARAKHSLSMFADVLRWRARQGIPPGQLADEDGDALFRSYNASQTKRPSKKKRKHGEMDTADAGANEQTA</sequence>
<dbReference type="PANTHER" id="PTHR37784">
    <property type="entry name" value="PROTEIN MSN1"/>
    <property type="match status" value="1"/>
</dbReference>